<accession>A0A1X7TTP2</accession>
<proteinExistence type="predicted"/>
<evidence type="ECO:0000256" key="1">
    <source>
        <dbReference type="SAM" id="MobiDB-lite"/>
    </source>
</evidence>
<feature type="compositionally biased region" description="Acidic residues" evidence="1">
    <location>
        <begin position="39"/>
        <end position="49"/>
    </location>
</feature>
<sequence length="90" mass="10151">TIAKATEYPRSYIIITPEGQLYHRNRKHLRPIPKKDLLEPESDSDDLDDYLTSQEGEPQETTINGTCEEQGGEPSPPPNTKIKTENCTPL</sequence>
<name>A0A1X7TTP2_AMPQE</name>
<dbReference type="AlphaFoldDB" id="A0A1X7TTP2"/>
<dbReference type="InParanoid" id="A0A1X7TTP2"/>
<protein>
    <submittedName>
        <fullName evidence="2">Uncharacterized protein</fullName>
    </submittedName>
</protein>
<feature type="compositionally biased region" description="Polar residues" evidence="1">
    <location>
        <begin position="51"/>
        <end position="67"/>
    </location>
</feature>
<dbReference type="OrthoDB" id="444601at2759"/>
<evidence type="ECO:0000313" key="2">
    <source>
        <dbReference type="EnsemblMetazoa" id="Aqu2.1.18265_001"/>
    </source>
</evidence>
<reference evidence="2" key="1">
    <citation type="submission" date="2017-05" db="UniProtKB">
        <authorList>
            <consortium name="EnsemblMetazoa"/>
        </authorList>
    </citation>
    <scope>IDENTIFICATION</scope>
</reference>
<feature type="region of interest" description="Disordered" evidence="1">
    <location>
        <begin position="32"/>
        <end position="90"/>
    </location>
</feature>
<dbReference type="EnsemblMetazoa" id="Aqu2.1.18265_001">
    <property type="protein sequence ID" value="Aqu2.1.18265_001"/>
    <property type="gene ID" value="Aqu2.1.18265"/>
</dbReference>
<organism evidence="2">
    <name type="scientific">Amphimedon queenslandica</name>
    <name type="common">Sponge</name>
    <dbReference type="NCBI Taxonomy" id="400682"/>
    <lineage>
        <taxon>Eukaryota</taxon>
        <taxon>Metazoa</taxon>
        <taxon>Porifera</taxon>
        <taxon>Demospongiae</taxon>
        <taxon>Heteroscleromorpha</taxon>
        <taxon>Haplosclerida</taxon>
        <taxon>Niphatidae</taxon>
        <taxon>Amphimedon</taxon>
    </lineage>
</organism>